<evidence type="ECO:0000313" key="1">
    <source>
        <dbReference type="EMBL" id="TYL89097.1"/>
    </source>
</evidence>
<organism evidence="1 2">
    <name type="scientific">Bradyrhizobium rifense</name>
    <dbReference type="NCBI Taxonomy" id="515499"/>
    <lineage>
        <taxon>Bacteria</taxon>
        <taxon>Pseudomonadati</taxon>
        <taxon>Pseudomonadota</taxon>
        <taxon>Alphaproteobacteria</taxon>
        <taxon>Hyphomicrobiales</taxon>
        <taxon>Nitrobacteraceae</taxon>
        <taxon>Bradyrhizobium</taxon>
    </lineage>
</organism>
<name>A0A5D3K1L0_9BRAD</name>
<dbReference type="EMBL" id="VSSS01000062">
    <property type="protein sequence ID" value="TYL89097.1"/>
    <property type="molecule type" value="Genomic_DNA"/>
</dbReference>
<protein>
    <submittedName>
        <fullName evidence="1">Uncharacterized protein</fullName>
    </submittedName>
</protein>
<evidence type="ECO:0000313" key="2">
    <source>
        <dbReference type="Proteomes" id="UP000324758"/>
    </source>
</evidence>
<proteinExistence type="predicted"/>
<keyword evidence="2" id="KW-1185">Reference proteome</keyword>
<dbReference type="OrthoDB" id="9878875at2"/>
<sequence>MTRRDELMRAVQAATATYATAKERHTHARKMAALGMGADIFGTCNLEASAFSEWLRATDALQNYRG</sequence>
<dbReference type="Proteomes" id="UP000324758">
    <property type="component" value="Unassembled WGS sequence"/>
</dbReference>
<gene>
    <name evidence="1" type="ORF">FXB40_36460</name>
</gene>
<dbReference type="RefSeq" id="WP_148777114.1">
    <property type="nucleotide sequence ID" value="NZ_VSSS01000062.1"/>
</dbReference>
<dbReference type="AlphaFoldDB" id="A0A5D3K1L0"/>
<accession>A0A5D3K1L0</accession>
<comment type="caution">
    <text evidence="1">The sequence shown here is derived from an EMBL/GenBank/DDBJ whole genome shotgun (WGS) entry which is preliminary data.</text>
</comment>
<reference evidence="1 2" key="1">
    <citation type="submission" date="2019-08" db="EMBL/GenBank/DDBJ databases">
        <title>Bradyrhizobium hipponensis sp. nov., a rhizobium isolated from a Lupinus angustifolius root nodule in Tunisia.</title>
        <authorList>
            <person name="Off K."/>
            <person name="Rejili M."/>
            <person name="Mars M."/>
            <person name="Brachmann A."/>
            <person name="Marin M."/>
        </authorList>
    </citation>
    <scope>NUCLEOTIDE SEQUENCE [LARGE SCALE GENOMIC DNA]</scope>
    <source>
        <strain evidence="1 2">CTAW71</strain>
    </source>
</reference>